<feature type="compositionally biased region" description="Acidic residues" evidence="1">
    <location>
        <begin position="274"/>
        <end position="288"/>
    </location>
</feature>
<keyword evidence="4" id="KW-1185">Reference proteome</keyword>
<evidence type="ECO:0000313" key="4">
    <source>
        <dbReference type="Proteomes" id="UP000252707"/>
    </source>
</evidence>
<organism evidence="3 4">
    <name type="scientific">Thioalbus denitrificans</name>
    <dbReference type="NCBI Taxonomy" id="547122"/>
    <lineage>
        <taxon>Bacteria</taxon>
        <taxon>Pseudomonadati</taxon>
        <taxon>Pseudomonadota</taxon>
        <taxon>Gammaproteobacteria</taxon>
        <taxon>Chromatiales</taxon>
        <taxon>Ectothiorhodospiraceae</taxon>
        <taxon>Thioalbus</taxon>
    </lineage>
</organism>
<evidence type="ECO:0000256" key="1">
    <source>
        <dbReference type="SAM" id="MobiDB-lite"/>
    </source>
</evidence>
<proteinExistence type="predicted"/>
<name>A0A369C492_9GAMM</name>
<comment type="caution">
    <text evidence="3">The sequence shown here is derived from an EMBL/GenBank/DDBJ whole genome shotgun (WGS) entry which is preliminary data.</text>
</comment>
<dbReference type="AlphaFoldDB" id="A0A369C492"/>
<dbReference type="EMBL" id="QPJY01000008">
    <property type="protein sequence ID" value="RCX27985.1"/>
    <property type="molecule type" value="Genomic_DNA"/>
</dbReference>
<sequence length="297" mass="32902">MSRPLRLLMAQQRAQNLLRELGINELPVDPVAIAARHDIIVEAKPDTAQGVSGMLLRHGNTFGILYATHIESEGFRRFSIAHELGHYFLDGHIDHILPDDGFHASHAGFVSGDPYELEADQFAAGLLMPATLFRRALGKHNPGFDVVKSVAATCRTSLTATALRYAELTEDAVAVILSTGQTIDFCRLSGTMKSLREITWLKKGMAVPRRTVTARLNADPARVRSADRDEEEIDICEWLGGNRSVSATEEVIGLGSYGKTLTVIACPTLVEETFRDEDDDDEDNEDLIESWTPRFRR</sequence>
<dbReference type="Gene3D" id="1.10.10.2910">
    <property type="match status" value="1"/>
</dbReference>
<dbReference type="RefSeq" id="WP_114280408.1">
    <property type="nucleotide sequence ID" value="NZ_QPJY01000008.1"/>
</dbReference>
<reference evidence="3 4" key="1">
    <citation type="submission" date="2018-07" db="EMBL/GenBank/DDBJ databases">
        <title>Genomic Encyclopedia of Type Strains, Phase IV (KMG-IV): sequencing the most valuable type-strain genomes for metagenomic binning, comparative biology and taxonomic classification.</title>
        <authorList>
            <person name="Goeker M."/>
        </authorList>
    </citation>
    <scope>NUCLEOTIDE SEQUENCE [LARGE SCALE GENOMIC DNA]</scope>
    <source>
        <strain evidence="3 4">DSM 26407</strain>
    </source>
</reference>
<accession>A0A369C492</accession>
<feature type="region of interest" description="Disordered" evidence="1">
    <location>
        <begin position="274"/>
        <end position="297"/>
    </location>
</feature>
<dbReference type="PANTHER" id="PTHR43236">
    <property type="entry name" value="ANTITOXIN HIGA1"/>
    <property type="match status" value="1"/>
</dbReference>
<gene>
    <name evidence="3" type="ORF">DFQ59_10813</name>
</gene>
<evidence type="ECO:0000259" key="2">
    <source>
        <dbReference type="Pfam" id="PF06114"/>
    </source>
</evidence>
<feature type="domain" description="IrrE N-terminal-like" evidence="2">
    <location>
        <begin position="35"/>
        <end position="143"/>
    </location>
</feature>
<dbReference type="InterPro" id="IPR052345">
    <property type="entry name" value="Rad_response_metalloprotease"/>
</dbReference>
<dbReference type="PANTHER" id="PTHR43236:SF2">
    <property type="entry name" value="BLL0069 PROTEIN"/>
    <property type="match status" value="1"/>
</dbReference>
<evidence type="ECO:0000313" key="3">
    <source>
        <dbReference type="EMBL" id="RCX27985.1"/>
    </source>
</evidence>
<dbReference type="Pfam" id="PF06114">
    <property type="entry name" value="Peptidase_M78"/>
    <property type="match status" value="1"/>
</dbReference>
<dbReference type="InterPro" id="IPR010359">
    <property type="entry name" value="IrrE_HExxH"/>
</dbReference>
<protein>
    <submittedName>
        <fullName evidence="3">Uncharacterized protein DUF955</fullName>
    </submittedName>
</protein>
<dbReference type="Proteomes" id="UP000252707">
    <property type="component" value="Unassembled WGS sequence"/>
</dbReference>
<dbReference type="OrthoDB" id="9794834at2"/>